<dbReference type="AlphaFoldDB" id="A0A8T8T2R3"/>
<dbReference type="Proteomes" id="UP000077671">
    <property type="component" value="Unassembled WGS sequence"/>
</dbReference>
<sequence length="25" mass="2959">FLLLDFLSQIPATTQYMQVIDLIFK</sequence>
<comment type="caution">
    <text evidence="1">The sequence shown here is derived from an EMBL/GenBank/DDBJ whole genome shotgun (WGS) entry which is preliminary data.</text>
</comment>
<organism evidence="1 2">
    <name type="scientific">Tilletia caries</name>
    <name type="common">wheat bunt fungus</name>
    <dbReference type="NCBI Taxonomy" id="13290"/>
    <lineage>
        <taxon>Eukaryota</taxon>
        <taxon>Fungi</taxon>
        <taxon>Dikarya</taxon>
        <taxon>Basidiomycota</taxon>
        <taxon>Ustilaginomycotina</taxon>
        <taxon>Exobasidiomycetes</taxon>
        <taxon>Tilletiales</taxon>
        <taxon>Tilletiaceae</taxon>
        <taxon>Tilletia</taxon>
    </lineage>
</organism>
<gene>
    <name evidence="1" type="ORF">A4X03_0g5705</name>
</gene>
<reference evidence="1" key="2">
    <citation type="journal article" date="2019" name="IMA Fungus">
        <title>Genome sequencing and comparison of five Tilletia species to identify candidate genes for the detection of regulated species infecting wheat.</title>
        <authorList>
            <person name="Nguyen H.D.T."/>
            <person name="Sultana T."/>
            <person name="Kesanakurti P."/>
            <person name="Hambleton S."/>
        </authorList>
    </citation>
    <scope>NUCLEOTIDE SEQUENCE</scope>
    <source>
        <strain evidence="1">DAOMC 238032</strain>
    </source>
</reference>
<evidence type="ECO:0000313" key="1">
    <source>
        <dbReference type="EMBL" id="KAE8254506.1"/>
    </source>
</evidence>
<evidence type="ECO:0000313" key="2">
    <source>
        <dbReference type="Proteomes" id="UP000077671"/>
    </source>
</evidence>
<dbReference type="EMBL" id="LWDD02000950">
    <property type="protein sequence ID" value="KAE8254506.1"/>
    <property type="molecule type" value="Genomic_DNA"/>
</dbReference>
<protein>
    <submittedName>
        <fullName evidence="1">Uncharacterized protein</fullName>
    </submittedName>
</protein>
<name>A0A8T8T2R3_9BASI</name>
<proteinExistence type="predicted"/>
<feature type="non-terminal residue" evidence="1">
    <location>
        <position position="1"/>
    </location>
</feature>
<reference evidence="1" key="1">
    <citation type="submission" date="2016-04" db="EMBL/GenBank/DDBJ databases">
        <authorList>
            <person name="Nguyen H.D."/>
            <person name="Kesanakurti P."/>
            <person name="Cullis J."/>
            <person name="Levesque C.A."/>
            <person name="Hambleton S."/>
        </authorList>
    </citation>
    <scope>NUCLEOTIDE SEQUENCE</scope>
    <source>
        <strain evidence="1">DAOMC 238032</strain>
    </source>
</reference>
<accession>A0A8T8T2R3</accession>